<name>A0A5N6VR70_9EURO</name>
<dbReference type="Proteomes" id="UP000325433">
    <property type="component" value="Unassembled WGS sequence"/>
</dbReference>
<dbReference type="PANTHER" id="PTHR33112:SF16">
    <property type="entry name" value="HETEROKARYON INCOMPATIBILITY DOMAIN-CONTAINING PROTEIN"/>
    <property type="match status" value="1"/>
</dbReference>
<keyword evidence="3" id="KW-1185">Reference proteome</keyword>
<gene>
    <name evidence="2" type="ORF">BDV41DRAFT_358196</name>
</gene>
<proteinExistence type="predicted"/>
<dbReference type="Pfam" id="PF06985">
    <property type="entry name" value="HET"/>
    <property type="match status" value="1"/>
</dbReference>
<evidence type="ECO:0000313" key="3">
    <source>
        <dbReference type="Proteomes" id="UP000325433"/>
    </source>
</evidence>
<sequence length="385" mass="44533">MQDCEVCRCRNTDMALVSWAISLGSLQTGVLEGCEWCEFFMNCASLYEDKWAHLRRDHTNQVYYEVNWMPFSDIQEAELSLNWPSSINTAEPSTYLEPTEPVIDSIRLEFEVQDHLRHVPLWLPLKTNPSANTWCHDSAAPQYFALIESWIKRCESDHPECKVMRGNSLVNPKRLLQISSTLGESRVHLVQVGKFDSPRYTALSHCWGNTPGFKTTRQNLEAHTTKGIMISKLPRTYQHAIDITKRIGCEYVWIDSICIIQDSNEEWELACETMGHIYGNAHVVIGATLAPNGSAGIYTDRKNEVAYIENRGKRVPILVREKIRHDVWQNDEPSWQAWNDQGMPLFRRAWAFQERLLARRIQGLSKLASIFYAEKLSRTLTLRRW</sequence>
<evidence type="ECO:0000259" key="1">
    <source>
        <dbReference type="Pfam" id="PF06985"/>
    </source>
</evidence>
<evidence type="ECO:0000313" key="2">
    <source>
        <dbReference type="EMBL" id="KAE8311035.1"/>
    </source>
</evidence>
<reference evidence="3" key="1">
    <citation type="submission" date="2019-04" db="EMBL/GenBank/DDBJ databases">
        <title>Friends and foes A comparative genomics studyof 23 Aspergillus species from section Flavi.</title>
        <authorList>
            <consortium name="DOE Joint Genome Institute"/>
            <person name="Kjaerbolling I."/>
            <person name="Vesth T."/>
            <person name="Frisvad J.C."/>
            <person name="Nybo J.L."/>
            <person name="Theobald S."/>
            <person name="Kildgaard S."/>
            <person name="Isbrandt T."/>
            <person name="Kuo A."/>
            <person name="Sato A."/>
            <person name="Lyhne E.K."/>
            <person name="Kogle M.E."/>
            <person name="Wiebenga A."/>
            <person name="Kun R.S."/>
            <person name="Lubbers R.J."/>
            <person name="Makela M.R."/>
            <person name="Barry K."/>
            <person name="Chovatia M."/>
            <person name="Clum A."/>
            <person name="Daum C."/>
            <person name="Haridas S."/>
            <person name="He G."/>
            <person name="LaButti K."/>
            <person name="Lipzen A."/>
            <person name="Mondo S."/>
            <person name="Riley R."/>
            <person name="Salamov A."/>
            <person name="Simmons B.A."/>
            <person name="Magnuson J.K."/>
            <person name="Henrissat B."/>
            <person name="Mortensen U.H."/>
            <person name="Larsen T.O."/>
            <person name="Devries R.P."/>
            <person name="Grigoriev I.V."/>
            <person name="Machida M."/>
            <person name="Baker S.E."/>
            <person name="Andersen M.R."/>
        </authorList>
    </citation>
    <scope>NUCLEOTIDE SEQUENCE [LARGE SCALE GENOMIC DNA]</scope>
    <source>
        <strain evidence="3">CBS 130015</strain>
    </source>
</reference>
<protein>
    <submittedName>
        <fullName evidence="2">Heterokaryon incompatibility protein-domain-containing protein</fullName>
    </submittedName>
</protein>
<dbReference type="EMBL" id="ML738347">
    <property type="protein sequence ID" value="KAE8311035.1"/>
    <property type="molecule type" value="Genomic_DNA"/>
</dbReference>
<feature type="domain" description="Heterokaryon incompatibility" evidence="1">
    <location>
        <begin position="200"/>
        <end position="354"/>
    </location>
</feature>
<accession>A0A5N6VR70</accession>
<dbReference type="AlphaFoldDB" id="A0A5N6VR70"/>
<organism evidence="2 3">
    <name type="scientific">Aspergillus transmontanensis</name>
    <dbReference type="NCBI Taxonomy" id="1034304"/>
    <lineage>
        <taxon>Eukaryota</taxon>
        <taxon>Fungi</taxon>
        <taxon>Dikarya</taxon>
        <taxon>Ascomycota</taxon>
        <taxon>Pezizomycotina</taxon>
        <taxon>Eurotiomycetes</taxon>
        <taxon>Eurotiomycetidae</taxon>
        <taxon>Eurotiales</taxon>
        <taxon>Aspergillaceae</taxon>
        <taxon>Aspergillus</taxon>
        <taxon>Aspergillus subgen. Circumdati</taxon>
    </lineage>
</organism>
<dbReference type="InterPro" id="IPR010730">
    <property type="entry name" value="HET"/>
</dbReference>
<dbReference type="PANTHER" id="PTHR33112">
    <property type="entry name" value="DOMAIN PROTEIN, PUTATIVE-RELATED"/>
    <property type="match status" value="1"/>
</dbReference>